<reference evidence="2 3" key="2">
    <citation type="submission" date="2020-06" db="EMBL/GenBank/DDBJ databases">
        <title>Ramlibacter rhizophilus sp. nov., isolated from rhizosphere soil of national flower Mugunghwa from South Korea.</title>
        <authorList>
            <person name="Zheng-Fei Y."/>
            <person name="Huan T."/>
        </authorList>
    </citation>
    <scope>NUCLEOTIDE SEQUENCE [LARGE SCALE GENOMIC DNA]</scope>
    <source>
        <strain evidence="2 3">B156</strain>
    </source>
</reference>
<accession>A0A849KQ07</accession>
<protein>
    <submittedName>
        <fullName evidence="2">Vanadium-dependent haloperoxidase</fullName>
    </submittedName>
</protein>
<dbReference type="PANTHER" id="PTHR34599">
    <property type="entry name" value="PEROXIDASE-RELATED"/>
    <property type="match status" value="1"/>
</dbReference>
<dbReference type="EMBL" id="JABFCS010000001">
    <property type="protein sequence ID" value="NNU43899.1"/>
    <property type="molecule type" value="Genomic_DNA"/>
</dbReference>
<evidence type="ECO:0000313" key="3">
    <source>
        <dbReference type="Proteomes" id="UP000552954"/>
    </source>
</evidence>
<keyword evidence="1" id="KW-0732">Signal</keyword>
<dbReference type="Proteomes" id="UP000552954">
    <property type="component" value="Unassembled WGS sequence"/>
</dbReference>
<dbReference type="GO" id="GO:0004601">
    <property type="term" value="F:peroxidase activity"/>
    <property type="evidence" value="ECO:0007669"/>
    <property type="project" value="UniProtKB-KW"/>
</dbReference>
<feature type="chain" id="PRO_5032315357" evidence="1">
    <location>
        <begin position="26"/>
        <end position="407"/>
    </location>
</feature>
<evidence type="ECO:0000256" key="1">
    <source>
        <dbReference type="SAM" id="SignalP"/>
    </source>
</evidence>
<name>A0A849KQ07_9BURK</name>
<proteinExistence type="predicted"/>
<sequence length="407" mass="43895">MNTRLLLRVLALAGALLTAAPGARGDPVMDWNEVAFKAVVTARQSPPMGVRSMAVVHAAMFDAINAIQPRYRPFRYTGTPPAGASPDAAAAVAAHTALLKLFPEQRAAFDEALARTMATVPDAGARDGGAGLGKAVAESLLAWCAEDRVGAPTAYRPVTRPGVYVMTTLPAGDDFGASRPWLLARGDQFRPPPPPALTSETWARDYEETLTMGARTGSKRTPEHTQVAQFWVVTGAPAFNGIIRQSVAKRQLDTPAAARVMALTYMAFNDALVAVFDAKYAYNFWRPITAVRNGDQHGNMVIKREPGWLPLVDAPLHPEYPCAHCISSATVVAVLQSQLGDEMPGLTMSSPTLPGVTRQWNRLSDLMQEVSNARIWSGVHYRNSAEVGTRMGQQVATHAVANYLQPR</sequence>
<organism evidence="2 3">
    <name type="scientific">Ramlibacter montanisoli</name>
    <dbReference type="NCBI Taxonomy" id="2732512"/>
    <lineage>
        <taxon>Bacteria</taxon>
        <taxon>Pseudomonadati</taxon>
        <taxon>Pseudomonadota</taxon>
        <taxon>Betaproteobacteria</taxon>
        <taxon>Burkholderiales</taxon>
        <taxon>Comamonadaceae</taxon>
        <taxon>Ramlibacter</taxon>
    </lineage>
</organism>
<gene>
    <name evidence="2" type="ORF">HK415_13200</name>
</gene>
<dbReference type="Gene3D" id="1.10.606.20">
    <property type="match status" value="1"/>
</dbReference>
<keyword evidence="3" id="KW-1185">Reference proteome</keyword>
<reference evidence="2 3" key="1">
    <citation type="submission" date="2020-05" db="EMBL/GenBank/DDBJ databases">
        <authorList>
            <person name="Khan S.A."/>
            <person name="Jeon C.O."/>
            <person name="Chun B.H."/>
        </authorList>
    </citation>
    <scope>NUCLEOTIDE SEQUENCE [LARGE SCALE GENOMIC DNA]</scope>
    <source>
        <strain evidence="2 3">B156</strain>
    </source>
</reference>
<dbReference type="InterPro" id="IPR052559">
    <property type="entry name" value="V-haloperoxidase"/>
</dbReference>
<dbReference type="PANTHER" id="PTHR34599:SF1">
    <property type="entry name" value="PHOSPHATIDIC ACID PHOSPHATASE TYPE 2_HALOPEROXIDASE DOMAIN-CONTAINING PROTEIN"/>
    <property type="match status" value="1"/>
</dbReference>
<comment type="caution">
    <text evidence="2">The sequence shown here is derived from an EMBL/GenBank/DDBJ whole genome shotgun (WGS) entry which is preliminary data.</text>
</comment>
<keyword evidence="2" id="KW-0560">Oxidoreductase</keyword>
<dbReference type="AlphaFoldDB" id="A0A849KQ07"/>
<keyword evidence="2" id="KW-0575">Peroxidase</keyword>
<dbReference type="CDD" id="cd03398">
    <property type="entry name" value="PAP2_haloperoxidase"/>
    <property type="match status" value="1"/>
</dbReference>
<dbReference type="SUPFAM" id="SSF48317">
    <property type="entry name" value="Acid phosphatase/Vanadium-dependent haloperoxidase"/>
    <property type="match status" value="1"/>
</dbReference>
<evidence type="ECO:0000313" key="2">
    <source>
        <dbReference type="EMBL" id="NNU43899.1"/>
    </source>
</evidence>
<feature type="signal peptide" evidence="1">
    <location>
        <begin position="1"/>
        <end position="25"/>
    </location>
</feature>
<dbReference type="InterPro" id="IPR036938">
    <property type="entry name" value="PAP2/HPO_sf"/>
</dbReference>